<dbReference type="EMBL" id="JAJSOF020000019">
    <property type="protein sequence ID" value="KAJ4437900.1"/>
    <property type="molecule type" value="Genomic_DNA"/>
</dbReference>
<reference evidence="1 2" key="1">
    <citation type="journal article" date="2022" name="Allergy">
        <title>Genome assembly and annotation of Periplaneta americana reveal a comprehensive cockroach allergen profile.</title>
        <authorList>
            <person name="Wang L."/>
            <person name="Xiong Q."/>
            <person name="Saelim N."/>
            <person name="Wang L."/>
            <person name="Nong W."/>
            <person name="Wan A.T."/>
            <person name="Shi M."/>
            <person name="Liu X."/>
            <person name="Cao Q."/>
            <person name="Hui J.H.L."/>
            <person name="Sookrung N."/>
            <person name="Leung T.F."/>
            <person name="Tungtrongchitr A."/>
            <person name="Tsui S.K.W."/>
        </authorList>
    </citation>
    <scope>NUCLEOTIDE SEQUENCE [LARGE SCALE GENOMIC DNA]</scope>
    <source>
        <strain evidence="1">PWHHKU_190912</strain>
    </source>
</reference>
<accession>A0ABQ8SVY2</accession>
<evidence type="ECO:0000313" key="1">
    <source>
        <dbReference type="EMBL" id="KAJ4437900.1"/>
    </source>
</evidence>
<keyword evidence="2" id="KW-1185">Reference proteome</keyword>
<organism evidence="1 2">
    <name type="scientific">Periplaneta americana</name>
    <name type="common">American cockroach</name>
    <name type="synonym">Blatta americana</name>
    <dbReference type="NCBI Taxonomy" id="6978"/>
    <lineage>
        <taxon>Eukaryota</taxon>
        <taxon>Metazoa</taxon>
        <taxon>Ecdysozoa</taxon>
        <taxon>Arthropoda</taxon>
        <taxon>Hexapoda</taxon>
        <taxon>Insecta</taxon>
        <taxon>Pterygota</taxon>
        <taxon>Neoptera</taxon>
        <taxon>Polyneoptera</taxon>
        <taxon>Dictyoptera</taxon>
        <taxon>Blattodea</taxon>
        <taxon>Blattoidea</taxon>
        <taxon>Blattidae</taxon>
        <taxon>Blattinae</taxon>
        <taxon>Periplaneta</taxon>
    </lineage>
</organism>
<comment type="caution">
    <text evidence="1">The sequence shown here is derived from an EMBL/GenBank/DDBJ whole genome shotgun (WGS) entry which is preliminary data.</text>
</comment>
<protein>
    <submittedName>
        <fullName evidence="1">Uncharacterized protein</fullName>
    </submittedName>
</protein>
<evidence type="ECO:0000313" key="2">
    <source>
        <dbReference type="Proteomes" id="UP001148838"/>
    </source>
</evidence>
<proteinExistence type="predicted"/>
<dbReference type="Proteomes" id="UP001148838">
    <property type="component" value="Unassembled WGS sequence"/>
</dbReference>
<sequence>MVGLWRAAMNLRVSKKPFASGPGGIRDSDADRWAILPQPLIEPGPVRIRVTSLAPGIRSSKPFLYKHRKPVLLPRIHSSLFLLLQMKDEARGRMRCRCSVLFSRFTAENSPIVETTGLELLSAASVLVRSLQREISKTEPPQDILTKGKEQ</sequence>
<gene>
    <name evidence="1" type="ORF">ANN_13839</name>
</gene>
<name>A0ABQ8SVY2_PERAM</name>